<keyword evidence="2" id="KW-0815">Transposition</keyword>
<dbReference type="NCBIfam" id="NF040570">
    <property type="entry name" value="guided_TnpB"/>
    <property type="match status" value="1"/>
</dbReference>
<evidence type="ECO:0000259" key="6">
    <source>
        <dbReference type="Pfam" id="PF07282"/>
    </source>
</evidence>
<dbReference type="GO" id="GO:0003677">
    <property type="term" value="F:DNA binding"/>
    <property type="evidence" value="ECO:0007669"/>
    <property type="project" value="UniProtKB-KW"/>
</dbReference>
<evidence type="ECO:0000313" key="8">
    <source>
        <dbReference type="Proteomes" id="UP000070560"/>
    </source>
</evidence>
<keyword evidence="3" id="KW-0238">DNA-binding</keyword>
<dbReference type="OrthoDB" id="5321019at2"/>
<dbReference type="InterPro" id="IPR001959">
    <property type="entry name" value="Transposase"/>
</dbReference>
<dbReference type="AlphaFoldDB" id="A0A7U4QJX5"/>
<feature type="domain" description="Cas12f1-like TNB" evidence="6">
    <location>
        <begin position="63"/>
        <end position="102"/>
    </location>
</feature>
<dbReference type="Pfam" id="PF07282">
    <property type="entry name" value="Cas12f1-like_TNB"/>
    <property type="match status" value="1"/>
</dbReference>
<dbReference type="Proteomes" id="UP000070560">
    <property type="component" value="Chromosome"/>
</dbReference>
<gene>
    <name evidence="7" type="ORF">HS1_000912</name>
</gene>
<dbReference type="KEGG" id="daw:HS1_000912"/>
<sequence length="110" mass="12987">MSSLNTDFLAKLHEKIRNQRNDFSHKLSKKIISDNQAVVVESLNIKGMVKNHRLAKCISDSGWYKFINMLEYKAKFYDRRLIKVKPFYPSSKLCHVCGYKNRFLTLSDRK</sequence>
<evidence type="ECO:0000256" key="1">
    <source>
        <dbReference type="ARBA" id="ARBA00008761"/>
    </source>
</evidence>
<evidence type="ECO:0000259" key="5">
    <source>
        <dbReference type="Pfam" id="PF01385"/>
    </source>
</evidence>
<keyword evidence="8" id="KW-1185">Reference proteome</keyword>
<reference evidence="7 8" key="1">
    <citation type="submission" date="2015-10" db="EMBL/GenBank/DDBJ databases">
        <title>Candidatus Desulfofervidus auxilii, a hydrogenotrophic sulfate-reducing bacterium involved in the thermophilic anaerobic oxidation of methane.</title>
        <authorList>
            <person name="Krukenberg V."/>
            <person name="Richter M."/>
            <person name="Wegener G."/>
        </authorList>
    </citation>
    <scope>NUCLEOTIDE SEQUENCE [LARGE SCALE GENOMIC DNA]</scope>
    <source>
        <strain evidence="7 8">HS1</strain>
    </source>
</reference>
<evidence type="ECO:0000256" key="2">
    <source>
        <dbReference type="ARBA" id="ARBA00022578"/>
    </source>
</evidence>
<evidence type="ECO:0000313" key="7">
    <source>
        <dbReference type="EMBL" id="AMM40716.1"/>
    </source>
</evidence>
<comment type="similarity">
    <text evidence="1">In the C-terminal section; belongs to the transposase 35 family.</text>
</comment>
<keyword evidence="4" id="KW-0233">DNA recombination</keyword>
<dbReference type="Pfam" id="PF01385">
    <property type="entry name" value="OrfB_IS605"/>
    <property type="match status" value="1"/>
</dbReference>
<dbReference type="NCBIfam" id="TIGR01766">
    <property type="entry name" value="IS200/IS605 family accessory protein TnpB-like domain"/>
    <property type="match status" value="1"/>
</dbReference>
<name>A0A7U4QJX5_DESA2</name>
<protein>
    <submittedName>
        <fullName evidence="7">Transposase</fullName>
    </submittedName>
</protein>
<organism evidence="7 8">
    <name type="scientific">Desulfofervidus auxilii</name>
    <dbReference type="NCBI Taxonomy" id="1621989"/>
    <lineage>
        <taxon>Bacteria</taxon>
        <taxon>Pseudomonadati</taxon>
        <taxon>Thermodesulfobacteriota</taxon>
        <taxon>Candidatus Desulfofervidia</taxon>
        <taxon>Candidatus Desulfofervidales</taxon>
        <taxon>Candidatus Desulfofervidaceae</taxon>
        <taxon>Candidatus Desulfofervidus</taxon>
    </lineage>
</organism>
<evidence type="ECO:0000256" key="4">
    <source>
        <dbReference type="ARBA" id="ARBA00023172"/>
    </source>
</evidence>
<evidence type="ECO:0000256" key="3">
    <source>
        <dbReference type="ARBA" id="ARBA00023125"/>
    </source>
</evidence>
<feature type="domain" description="Probable transposase IS891/IS1136/IS1341" evidence="5">
    <location>
        <begin position="9"/>
        <end position="51"/>
    </location>
</feature>
<dbReference type="InterPro" id="IPR010095">
    <property type="entry name" value="Cas12f1-like_TNB"/>
</dbReference>
<dbReference type="GO" id="GO:0006310">
    <property type="term" value="P:DNA recombination"/>
    <property type="evidence" value="ECO:0007669"/>
    <property type="project" value="UniProtKB-KW"/>
</dbReference>
<proteinExistence type="inferred from homology"/>
<dbReference type="GO" id="GO:0032196">
    <property type="term" value="P:transposition"/>
    <property type="evidence" value="ECO:0007669"/>
    <property type="project" value="UniProtKB-KW"/>
</dbReference>
<dbReference type="EMBL" id="CP013015">
    <property type="protein sequence ID" value="AMM40716.1"/>
    <property type="molecule type" value="Genomic_DNA"/>
</dbReference>
<accession>A0A7U4QJX5</accession>